<keyword evidence="2" id="KW-1185">Reference proteome</keyword>
<organism evidence="1 2">
    <name type="scientific">Dreissena polymorpha</name>
    <name type="common">Zebra mussel</name>
    <name type="synonym">Mytilus polymorpha</name>
    <dbReference type="NCBI Taxonomy" id="45954"/>
    <lineage>
        <taxon>Eukaryota</taxon>
        <taxon>Metazoa</taxon>
        <taxon>Spiralia</taxon>
        <taxon>Lophotrochozoa</taxon>
        <taxon>Mollusca</taxon>
        <taxon>Bivalvia</taxon>
        <taxon>Autobranchia</taxon>
        <taxon>Heteroconchia</taxon>
        <taxon>Euheterodonta</taxon>
        <taxon>Imparidentia</taxon>
        <taxon>Neoheterodontei</taxon>
        <taxon>Myida</taxon>
        <taxon>Dreissenoidea</taxon>
        <taxon>Dreissenidae</taxon>
        <taxon>Dreissena</taxon>
    </lineage>
</organism>
<evidence type="ECO:0000313" key="1">
    <source>
        <dbReference type="EMBL" id="KAH3812035.1"/>
    </source>
</evidence>
<accession>A0A9D4G7M5</accession>
<sequence length="96" mass="10689">MVTRKEQTYEDCKTICSVNYNGSLAMQRPDFLEDLKYALMTTFAEFAWTEADKTCGMISILATLTDEASHPNISCSRPASCLCKKLIATTGNTIHK</sequence>
<reference evidence="1" key="2">
    <citation type="submission" date="2020-11" db="EMBL/GenBank/DDBJ databases">
        <authorList>
            <person name="McCartney M.A."/>
            <person name="Auch B."/>
            <person name="Kono T."/>
            <person name="Mallez S."/>
            <person name="Becker A."/>
            <person name="Gohl D.M."/>
            <person name="Silverstein K.A.T."/>
            <person name="Koren S."/>
            <person name="Bechman K.B."/>
            <person name="Herman A."/>
            <person name="Abrahante J.E."/>
            <person name="Garbe J."/>
        </authorList>
    </citation>
    <scope>NUCLEOTIDE SEQUENCE</scope>
    <source>
        <strain evidence="1">Duluth1</strain>
        <tissue evidence="1">Whole animal</tissue>
    </source>
</reference>
<proteinExistence type="predicted"/>
<gene>
    <name evidence="1" type="ORF">DPMN_140456</name>
</gene>
<dbReference type="AlphaFoldDB" id="A0A9D4G7M5"/>
<evidence type="ECO:0000313" key="2">
    <source>
        <dbReference type="Proteomes" id="UP000828390"/>
    </source>
</evidence>
<dbReference type="EMBL" id="JAIWYP010000006">
    <property type="protein sequence ID" value="KAH3812035.1"/>
    <property type="molecule type" value="Genomic_DNA"/>
</dbReference>
<protein>
    <submittedName>
        <fullName evidence="1">Uncharacterized protein</fullName>
    </submittedName>
</protein>
<comment type="caution">
    <text evidence="1">The sequence shown here is derived from an EMBL/GenBank/DDBJ whole genome shotgun (WGS) entry which is preliminary data.</text>
</comment>
<name>A0A9D4G7M5_DREPO</name>
<reference evidence="1" key="1">
    <citation type="journal article" date="2019" name="bioRxiv">
        <title>The Genome of the Zebra Mussel, Dreissena polymorpha: A Resource for Invasive Species Research.</title>
        <authorList>
            <person name="McCartney M.A."/>
            <person name="Auch B."/>
            <person name="Kono T."/>
            <person name="Mallez S."/>
            <person name="Zhang Y."/>
            <person name="Obille A."/>
            <person name="Becker A."/>
            <person name="Abrahante J.E."/>
            <person name="Garbe J."/>
            <person name="Badalamenti J.P."/>
            <person name="Herman A."/>
            <person name="Mangelson H."/>
            <person name="Liachko I."/>
            <person name="Sullivan S."/>
            <person name="Sone E.D."/>
            <person name="Koren S."/>
            <person name="Silverstein K.A.T."/>
            <person name="Beckman K.B."/>
            <person name="Gohl D.M."/>
        </authorList>
    </citation>
    <scope>NUCLEOTIDE SEQUENCE</scope>
    <source>
        <strain evidence="1">Duluth1</strain>
        <tissue evidence="1">Whole animal</tissue>
    </source>
</reference>
<dbReference type="Proteomes" id="UP000828390">
    <property type="component" value="Unassembled WGS sequence"/>
</dbReference>